<dbReference type="AlphaFoldDB" id="A0A0K0XD46"/>
<dbReference type="OrthoDB" id="4641925at2"/>
<feature type="region of interest" description="Disordered" evidence="1">
    <location>
        <begin position="91"/>
        <end position="172"/>
    </location>
</feature>
<organism evidence="2 3">
    <name type="scientific">Mycolicibacterium goodii</name>
    <name type="common">Mycobacterium goodii</name>
    <dbReference type="NCBI Taxonomy" id="134601"/>
    <lineage>
        <taxon>Bacteria</taxon>
        <taxon>Bacillati</taxon>
        <taxon>Actinomycetota</taxon>
        <taxon>Actinomycetes</taxon>
        <taxon>Mycobacteriales</taxon>
        <taxon>Mycobacteriaceae</taxon>
        <taxon>Mycolicibacterium</taxon>
    </lineage>
</organism>
<accession>A0A0K0XD46</accession>
<reference evidence="2 3" key="1">
    <citation type="submission" date="2015-07" db="EMBL/GenBank/DDBJ databases">
        <title>Complete genome sequence of Mycobacterium goodii X7B, a facultative thermophilic biodesulfurizing bacterium.</title>
        <authorList>
            <person name="Yu B."/>
            <person name="Li F."/>
            <person name="Xu P."/>
        </authorList>
    </citation>
    <scope>NUCLEOTIDE SEQUENCE [LARGE SCALE GENOMIC DNA]</scope>
    <source>
        <strain evidence="2 3">X7B</strain>
    </source>
</reference>
<evidence type="ECO:0000313" key="2">
    <source>
        <dbReference type="EMBL" id="AKS35306.1"/>
    </source>
</evidence>
<keyword evidence="2" id="KW-0396">Initiation factor</keyword>
<dbReference type="GO" id="GO:0003743">
    <property type="term" value="F:translation initiation factor activity"/>
    <property type="evidence" value="ECO:0007669"/>
    <property type="project" value="UniProtKB-KW"/>
</dbReference>
<name>A0A0K0XD46_MYCGD</name>
<dbReference type="Proteomes" id="UP000062255">
    <property type="component" value="Chromosome"/>
</dbReference>
<keyword evidence="2" id="KW-0648">Protein biosynthesis</keyword>
<evidence type="ECO:0000256" key="1">
    <source>
        <dbReference type="SAM" id="MobiDB-lite"/>
    </source>
</evidence>
<feature type="compositionally biased region" description="Basic and acidic residues" evidence="1">
    <location>
        <begin position="110"/>
        <end position="119"/>
    </location>
</feature>
<protein>
    <submittedName>
        <fullName evidence="2">Translation initiation factor, IF2 family protein</fullName>
    </submittedName>
</protein>
<dbReference type="STRING" id="134601.AFA91_29185"/>
<gene>
    <name evidence="2" type="ORF">AFA91_29185</name>
</gene>
<dbReference type="RefSeq" id="WP_049747767.1">
    <property type="nucleotide sequence ID" value="NZ_CP012150.1"/>
</dbReference>
<evidence type="ECO:0000313" key="3">
    <source>
        <dbReference type="Proteomes" id="UP000062255"/>
    </source>
</evidence>
<feature type="compositionally biased region" description="Basic and acidic residues" evidence="1">
    <location>
        <begin position="132"/>
        <end position="154"/>
    </location>
</feature>
<dbReference type="KEGG" id="mgo:AFA91_29185"/>
<sequence length="218" mass="24186">MRITDIPIAVLRLQYQVARLPLQLIEDQVMTRLDPETPARLAYERSFGKLDATVGGVLGAADLAERGSALVERSNALQRAVQLEAEATRNTRQADAEFQEAQAEASEDLVEAHADREQTVKQARSTALQRKRAADQTSRKRAEAAKEKSDEVAAKRKQVVQTAKQRKDEVINTAEQAKTKAARAKLADAQDTRVEAAEKIVEADQIEEWAEAEKARRS</sequence>
<proteinExistence type="predicted"/>
<dbReference type="EMBL" id="CP012150">
    <property type="protein sequence ID" value="AKS35306.1"/>
    <property type="molecule type" value="Genomic_DNA"/>
</dbReference>
<dbReference type="PATRIC" id="fig|134601.6.peg.6031"/>